<evidence type="ECO:0000256" key="8">
    <source>
        <dbReference type="SAM" id="SignalP"/>
    </source>
</evidence>
<dbReference type="Gene3D" id="3.40.50.1820">
    <property type="entry name" value="alpha/beta hydrolase"/>
    <property type="match status" value="1"/>
</dbReference>
<dbReference type="Proteomes" id="UP000756132">
    <property type="component" value="Chromosome 4"/>
</dbReference>
<dbReference type="PANTHER" id="PTHR11802">
    <property type="entry name" value="SERINE PROTEASE FAMILY S10 SERINE CARBOXYPEPTIDASE"/>
    <property type="match status" value="1"/>
</dbReference>
<gene>
    <name evidence="9" type="ORF">CLAFUR5_04487</name>
</gene>
<feature type="region of interest" description="Disordered" evidence="7">
    <location>
        <begin position="532"/>
        <end position="553"/>
    </location>
</feature>
<feature type="chain" id="PRO_5040314607" evidence="8">
    <location>
        <begin position="20"/>
        <end position="1052"/>
    </location>
</feature>
<feature type="region of interest" description="Disordered" evidence="7">
    <location>
        <begin position="981"/>
        <end position="1017"/>
    </location>
</feature>
<keyword evidence="10" id="KW-1185">Reference proteome</keyword>
<dbReference type="KEGG" id="ffu:CLAFUR5_04487"/>
<evidence type="ECO:0000256" key="1">
    <source>
        <dbReference type="ARBA" id="ARBA00009431"/>
    </source>
</evidence>
<protein>
    <submittedName>
        <fullName evidence="9">Carboxypeptidase S1 B</fullName>
    </submittedName>
</protein>
<keyword evidence="3" id="KW-0645">Protease</keyword>
<dbReference type="OrthoDB" id="443318at2759"/>
<sequence length="1052" mass="117670">MATFLLCTVLGAFATPTSASFPPPLVGVTTIPVPGQPDTSISYKETTICETEAKGYAGYVHLPASRLHDVGLVEPYNISTFFWYFEAREDPQIAPTAIYLAGGPGQSSMYGVTESGGPCTIHPDANSTQYNPYAFNKHVNMLYIDQPVGTGFSYDSLLNSTQDLLANTIASFDSYDESIPAENTTFLYGTFPSQDPTRTISTSQTAAKILWRFAQAWFTSFPEYTTSDKRVSLWGNSYGGYWVPATAAYIVEQNEKIKTSQLPDAYQIEIDTIGWTNGCPDVLVQGEYWPEMAYNNTYDFQAVSFDVYQDMKDSWTMPGGCRDLVEQCRTLGNDLDPDFYGTDHQVNAACIHAFGFCFGTVAQDPGNRSVFDIAHTNPDPFPYSYLIGFFNRAWVQQHLGVPVNFTGSSNSVFDNFFITGDFVRYEGLKTISALLNSGTKVAMIYGDRDYRCPWLGGEQLALQANWTDTDAFQKSGYETIKTSSCYNGGVVRQYGNLSFSRVFQAGHDAAAYQPRTVFEIFNRAMFDKDIATGTSPTNDERNDYASTGPLSSFGIRNKMPEPPPVNCHLYNVPLSCTTEQQEALANGTAVIQDFNVIKPDGGSAGVLGGNMVFLLYSDDRIGSAWERRSLRGDSERSAVLFLRRMRLELKGLKRAIRQVKSLENFELVIDEDDWYVLPLEIDQVKKMEDELKQALAGQTTKSCRGAFFSPFVRAHVPELERQGINQATFLAFIDGLNEAFVANPVMQYTGMAGAVMSQFHGLPPVQWAGMGLQTASGVASFATSHRRTKAYVKAVNIDLFHPADLHVTIMTTPEMMAKVGQPDIKLRLGSLEAFDSTIDTAAKPKQDAKVAHADSTEDDFRMRRIQALQGYIMPLDFNVPGAVAPENLLCRMGASQATRMASKQHKKMIKECTKGHEDYLKKLKDSDEKWQEGTKEAEKIERKLAKEKEKVERRIVASKDSEKARRSFEKEEWKLLKDLEKEMNKREKDAGKERREAHKERIEAHQEREKVEGREDKTGNKIGWIVVSRWDGEEDGRSEDMDGMVDQEQART</sequence>
<evidence type="ECO:0000256" key="5">
    <source>
        <dbReference type="ARBA" id="ARBA00022801"/>
    </source>
</evidence>
<dbReference type="EMBL" id="CP090166">
    <property type="protein sequence ID" value="UJO16717.1"/>
    <property type="molecule type" value="Genomic_DNA"/>
</dbReference>
<keyword evidence="5" id="KW-0378">Hydrolase</keyword>
<feature type="compositionally biased region" description="Acidic residues" evidence="7">
    <location>
        <begin position="1032"/>
        <end position="1045"/>
    </location>
</feature>
<evidence type="ECO:0000256" key="4">
    <source>
        <dbReference type="ARBA" id="ARBA00022729"/>
    </source>
</evidence>
<reference evidence="9" key="2">
    <citation type="journal article" date="2022" name="Microb. Genom.">
        <title>A chromosome-scale genome assembly of the tomato pathogen Cladosporium fulvum reveals a compartmentalized genome architecture and the presence of a dispensable chromosome.</title>
        <authorList>
            <person name="Zaccaron A.Z."/>
            <person name="Chen L.H."/>
            <person name="Samaras A."/>
            <person name="Stergiopoulos I."/>
        </authorList>
    </citation>
    <scope>NUCLEOTIDE SEQUENCE</scope>
    <source>
        <strain evidence="9">Race5_Kim</strain>
    </source>
</reference>
<organism evidence="9 10">
    <name type="scientific">Passalora fulva</name>
    <name type="common">Tomato leaf mold</name>
    <name type="synonym">Cladosporium fulvum</name>
    <dbReference type="NCBI Taxonomy" id="5499"/>
    <lineage>
        <taxon>Eukaryota</taxon>
        <taxon>Fungi</taxon>
        <taxon>Dikarya</taxon>
        <taxon>Ascomycota</taxon>
        <taxon>Pezizomycotina</taxon>
        <taxon>Dothideomycetes</taxon>
        <taxon>Dothideomycetidae</taxon>
        <taxon>Mycosphaerellales</taxon>
        <taxon>Mycosphaerellaceae</taxon>
        <taxon>Fulvia</taxon>
    </lineage>
</organism>
<dbReference type="GO" id="GO:0006508">
    <property type="term" value="P:proteolysis"/>
    <property type="evidence" value="ECO:0007669"/>
    <property type="project" value="UniProtKB-KW"/>
</dbReference>
<dbReference type="PANTHER" id="PTHR11802:SF189">
    <property type="entry name" value="CARBOXYPEPTIDASE"/>
    <property type="match status" value="1"/>
</dbReference>
<dbReference type="GO" id="GO:0000324">
    <property type="term" value="C:fungal-type vacuole"/>
    <property type="evidence" value="ECO:0007669"/>
    <property type="project" value="TreeGrafter"/>
</dbReference>
<name>A0A9Q8LFX2_PASFU</name>
<comment type="similarity">
    <text evidence="1">Belongs to the peptidase S10 family.</text>
</comment>
<feature type="signal peptide" evidence="8">
    <location>
        <begin position="1"/>
        <end position="19"/>
    </location>
</feature>
<keyword evidence="2 9" id="KW-0121">Carboxypeptidase</keyword>
<dbReference type="SUPFAM" id="SSF53474">
    <property type="entry name" value="alpha/beta-Hydrolases"/>
    <property type="match status" value="1"/>
</dbReference>
<evidence type="ECO:0000313" key="10">
    <source>
        <dbReference type="Proteomes" id="UP000756132"/>
    </source>
</evidence>
<feature type="region of interest" description="Disordered" evidence="7">
    <location>
        <begin position="1029"/>
        <end position="1052"/>
    </location>
</feature>
<evidence type="ECO:0000256" key="2">
    <source>
        <dbReference type="ARBA" id="ARBA00022645"/>
    </source>
</evidence>
<accession>A0A9Q8LFX2</accession>
<dbReference type="InterPro" id="IPR029058">
    <property type="entry name" value="AB_hydrolase_fold"/>
</dbReference>
<dbReference type="AlphaFoldDB" id="A0A9Q8LFX2"/>
<keyword evidence="4 8" id="KW-0732">Signal</keyword>
<keyword evidence="6" id="KW-0325">Glycoprotein</keyword>
<dbReference type="RefSeq" id="XP_047761083.1">
    <property type="nucleotide sequence ID" value="XM_047903635.1"/>
</dbReference>
<dbReference type="Pfam" id="PF00450">
    <property type="entry name" value="Peptidase_S10"/>
    <property type="match status" value="1"/>
</dbReference>
<evidence type="ECO:0000256" key="7">
    <source>
        <dbReference type="SAM" id="MobiDB-lite"/>
    </source>
</evidence>
<dbReference type="InterPro" id="IPR001563">
    <property type="entry name" value="Peptidase_S10"/>
</dbReference>
<evidence type="ECO:0000313" key="9">
    <source>
        <dbReference type="EMBL" id="UJO16717.1"/>
    </source>
</evidence>
<dbReference type="PRINTS" id="PR00724">
    <property type="entry name" value="CRBOXYPTASEC"/>
</dbReference>
<evidence type="ECO:0000256" key="6">
    <source>
        <dbReference type="ARBA" id="ARBA00023180"/>
    </source>
</evidence>
<dbReference type="GO" id="GO:0004185">
    <property type="term" value="F:serine-type carboxypeptidase activity"/>
    <property type="evidence" value="ECO:0007669"/>
    <property type="project" value="InterPro"/>
</dbReference>
<dbReference type="GeneID" id="71984365"/>
<reference evidence="9" key="1">
    <citation type="submission" date="2021-12" db="EMBL/GenBank/DDBJ databases">
        <authorList>
            <person name="Zaccaron A."/>
            <person name="Stergiopoulos I."/>
        </authorList>
    </citation>
    <scope>NUCLEOTIDE SEQUENCE</scope>
    <source>
        <strain evidence="9">Race5_Kim</strain>
    </source>
</reference>
<proteinExistence type="inferred from homology"/>
<evidence type="ECO:0000256" key="3">
    <source>
        <dbReference type="ARBA" id="ARBA00022670"/>
    </source>
</evidence>